<proteinExistence type="predicted"/>
<evidence type="ECO:0000313" key="2">
    <source>
        <dbReference type="Proteomes" id="UP000236305"/>
    </source>
</evidence>
<dbReference type="Proteomes" id="UP000236305">
    <property type="component" value="Unassembled WGS sequence"/>
</dbReference>
<comment type="caution">
    <text evidence="1">The sequence shown here is derived from an EMBL/GenBank/DDBJ whole genome shotgun (WGS) entry which is preliminary data.</text>
</comment>
<reference evidence="1 2" key="1">
    <citation type="submission" date="2017-12" db="EMBL/GenBank/DDBJ databases">
        <title>Comparative genomics yields insights into virulence evolution of Verticillium dahliae.</title>
        <authorList>
            <person name="Fan R."/>
            <person name="Armitage A.D."/>
            <person name="Cascant-Lopez E."/>
            <person name="Sobczyk M."/>
            <person name="Cockerton H.M."/>
            <person name="Harrison R.J."/>
        </authorList>
    </citation>
    <scope>NUCLEOTIDE SEQUENCE [LARGE SCALE GENOMIC DNA]</scope>
    <source>
        <strain evidence="1 2">12008</strain>
    </source>
</reference>
<gene>
    <name evidence="1" type="ORF">BJF96_g9742</name>
</gene>
<dbReference type="AlphaFoldDB" id="A0AA44W9V0"/>
<name>A0AA44W9V0_VERDA</name>
<sequence>MVISSYNGLKSEEDQPPVEDQHIQDLAALFVRHRAEKTLGIHLIHGHFQIPEGTVMVGTKFQDPDMRWAKTTDIKKLKQSSVHGHIFVLVNGGLCAYEFQDGPLPDLSNVGHGFLAEFSCYITSNNLAGLIGLQVIGGAPCRHVSMFELVLNQGTIMLGDSDSHHWLDVRVI</sequence>
<evidence type="ECO:0000313" key="1">
    <source>
        <dbReference type="EMBL" id="PNH26954.1"/>
    </source>
</evidence>
<dbReference type="EMBL" id="MPSH01000054">
    <property type="protein sequence ID" value="PNH26954.1"/>
    <property type="molecule type" value="Genomic_DNA"/>
</dbReference>
<protein>
    <submittedName>
        <fullName evidence="1">Uncharacterized protein</fullName>
    </submittedName>
</protein>
<accession>A0AA44W9V0</accession>
<organism evidence="1 2">
    <name type="scientific">Verticillium dahliae</name>
    <name type="common">Verticillium wilt</name>
    <dbReference type="NCBI Taxonomy" id="27337"/>
    <lineage>
        <taxon>Eukaryota</taxon>
        <taxon>Fungi</taxon>
        <taxon>Dikarya</taxon>
        <taxon>Ascomycota</taxon>
        <taxon>Pezizomycotina</taxon>
        <taxon>Sordariomycetes</taxon>
        <taxon>Hypocreomycetidae</taxon>
        <taxon>Glomerellales</taxon>
        <taxon>Plectosphaerellaceae</taxon>
        <taxon>Verticillium</taxon>
    </lineage>
</organism>